<dbReference type="GO" id="GO:0016740">
    <property type="term" value="F:transferase activity"/>
    <property type="evidence" value="ECO:0007669"/>
    <property type="project" value="UniProtKB-KW"/>
</dbReference>
<dbReference type="Gene3D" id="1.20.120.330">
    <property type="entry name" value="Nucleotidyltransferases domain 2"/>
    <property type="match status" value="1"/>
</dbReference>
<gene>
    <name evidence="1" type="ORF">BECKH772A_GA0070896_101044</name>
    <name evidence="2" type="ORF">BECKH772B_GA0070898_101134</name>
    <name evidence="3" type="ORF">BECKH772C_GA0070978_101044</name>
</gene>
<proteinExistence type="predicted"/>
<organism evidence="1">
    <name type="scientific">Candidatus Kentrum eta</name>
    <dbReference type="NCBI Taxonomy" id="2126337"/>
    <lineage>
        <taxon>Bacteria</taxon>
        <taxon>Pseudomonadati</taxon>
        <taxon>Pseudomonadota</taxon>
        <taxon>Gammaproteobacteria</taxon>
        <taxon>Candidatus Kentrum</taxon>
    </lineage>
</organism>
<dbReference type="AlphaFoldDB" id="A0A450UV64"/>
<dbReference type="NCBIfam" id="TIGR01987">
    <property type="entry name" value="HI0074"/>
    <property type="match status" value="1"/>
</dbReference>
<keyword evidence="1" id="KW-0808">Transferase</keyword>
<dbReference type="InterPro" id="IPR010235">
    <property type="entry name" value="HepT"/>
</dbReference>
<dbReference type="EMBL" id="CAADFI010000113">
    <property type="protein sequence ID" value="VFJ97503.1"/>
    <property type="molecule type" value="Genomic_DNA"/>
</dbReference>
<reference evidence="1" key="1">
    <citation type="submission" date="2019-02" db="EMBL/GenBank/DDBJ databases">
        <authorList>
            <person name="Gruber-Vodicka R. H."/>
            <person name="Seah K. B. B."/>
        </authorList>
    </citation>
    <scope>NUCLEOTIDE SEQUENCE</scope>
    <source>
        <strain evidence="3">BECK_SA2B12</strain>
        <strain evidence="1">BECK_SA2B15</strain>
        <strain evidence="2">BECK_SA2B20</strain>
    </source>
</reference>
<dbReference type="EMBL" id="CAADFJ010000104">
    <property type="protein sequence ID" value="VFK02819.1"/>
    <property type="molecule type" value="Genomic_DNA"/>
</dbReference>
<dbReference type="Pfam" id="PF08780">
    <property type="entry name" value="NTase_sub_bind"/>
    <property type="match status" value="1"/>
</dbReference>
<dbReference type="SUPFAM" id="SSF81593">
    <property type="entry name" value="Nucleotidyltransferase substrate binding subunit/domain"/>
    <property type="match status" value="1"/>
</dbReference>
<evidence type="ECO:0000313" key="1">
    <source>
        <dbReference type="EMBL" id="VFJ96444.1"/>
    </source>
</evidence>
<name>A0A450UV64_9GAMM</name>
<protein>
    <submittedName>
        <fullName evidence="1">Nucleotidyltransferase substrate binding protein, HI0074 family</fullName>
    </submittedName>
</protein>
<sequence length="139" mass="16490">MTQDIRWIQRFDNFQRSMVQLDKAMALMKERDLSELEAQGVIQAFEYNYELAWNVIKDFYTYQGIVDIQGSRDAFRTAFNRGLIEEGEAWMAMIKGRQLSVRTYDEEVMKGLLEDIVHRYYPQFVALRTTLLERLETDG</sequence>
<evidence type="ECO:0000313" key="2">
    <source>
        <dbReference type="EMBL" id="VFJ97503.1"/>
    </source>
</evidence>
<accession>A0A450UV64</accession>
<dbReference type="EMBL" id="CAADFG010000104">
    <property type="protein sequence ID" value="VFJ96444.1"/>
    <property type="molecule type" value="Genomic_DNA"/>
</dbReference>
<evidence type="ECO:0000313" key="3">
    <source>
        <dbReference type="EMBL" id="VFK02819.1"/>
    </source>
</evidence>